<dbReference type="Proteomes" id="UP000494106">
    <property type="component" value="Unassembled WGS sequence"/>
</dbReference>
<dbReference type="AlphaFoldDB" id="A0A8S1BI89"/>
<evidence type="ECO:0000313" key="2">
    <source>
        <dbReference type="EMBL" id="CAB3259044.1"/>
    </source>
</evidence>
<comment type="caution">
    <text evidence="2">The sequence shown here is derived from an EMBL/GenBank/DDBJ whole genome shotgun (WGS) entry which is preliminary data.</text>
</comment>
<proteinExistence type="predicted"/>
<dbReference type="OrthoDB" id="10046852at2759"/>
<protein>
    <submittedName>
        <fullName evidence="2">Uncharacterized protein</fullName>
    </submittedName>
</protein>
<evidence type="ECO:0000256" key="1">
    <source>
        <dbReference type="SAM" id="SignalP"/>
    </source>
</evidence>
<reference evidence="2 3" key="1">
    <citation type="submission" date="2020-04" db="EMBL/GenBank/DDBJ databases">
        <authorList>
            <person name="Wallbank WR R."/>
            <person name="Pardo Diaz C."/>
            <person name="Kozak K."/>
            <person name="Martin S."/>
            <person name="Jiggins C."/>
            <person name="Moest M."/>
            <person name="Warren A I."/>
            <person name="Byers J.R.P. K."/>
            <person name="Montejo-Kovacevich G."/>
            <person name="Yen C E."/>
        </authorList>
    </citation>
    <scope>NUCLEOTIDE SEQUENCE [LARGE SCALE GENOMIC DNA]</scope>
</reference>
<evidence type="ECO:0000313" key="3">
    <source>
        <dbReference type="Proteomes" id="UP000494106"/>
    </source>
</evidence>
<keyword evidence="1" id="KW-0732">Signal</keyword>
<feature type="signal peptide" evidence="1">
    <location>
        <begin position="1"/>
        <end position="19"/>
    </location>
</feature>
<feature type="chain" id="PRO_5035894596" evidence="1">
    <location>
        <begin position="20"/>
        <end position="124"/>
    </location>
</feature>
<keyword evidence="3" id="KW-1185">Reference proteome</keyword>
<gene>
    <name evidence="2" type="ORF">APLA_LOCUS16827</name>
</gene>
<name>A0A8S1BI89_ARCPL</name>
<sequence length="124" mass="13705">MRVAALLLSIACILLTVWACDPDQAHNGCKIYGASCTCGFGCRTEFNYRSKRACMNALRGYVLAATCWNSSSLYFVPQNGAQTYVVDFPAYVEFVFKRCKIPASLANVKEPDFMVNVVKKVVLA</sequence>
<organism evidence="2 3">
    <name type="scientific">Arctia plantaginis</name>
    <name type="common">Wood tiger moth</name>
    <name type="synonym">Phalaena plantaginis</name>
    <dbReference type="NCBI Taxonomy" id="874455"/>
    <lineage>
        <taxon>Eukaryota</taxon>
        <taxon>Metazoa</taxon>
        <taxon>Ecdysozoa</taxon>
        <taxon>Arthropoda</taxon>
        <taxon>Hexapoda</taxon>
        <taxon>Insecta</taxon>
        <taxon>Pterygota</taxon>
        <taxon>Neoptera</taxon>
        <taxon>Endopterygota</taxon>
        <taxon>Lepidoptera</taxon>
        <taxon>Glossata</taxon>
        <taxon>Ditrysia</taxon>
        <taxon>Noctuoidea</taxon>
        <taxon>Erebidae</taxon>
        <taxon>Arctiinae</taxon>
        <taxon>Arctia</taxon>
    </lineage>
</organism>
<dbReference type="EMBL" id="CADEBC010000602">
    <property type="protein sequence ID" value="CAB3259044.1"/>
    <property type="molecule type" value="Genomic_DNA"/>
</dbReference>
<accession>A0A8S1BI89</accession>